<keyword evidence="4" id="KW-0346">Stress response</keyword>
<evidence type="ECO:0000256" key="3">
    <source>
        <dbReference type="ARBA" id="ARBA00022840"/>
    </source>
</evidence>
<dbReference type="InterPro" id="IPR013126">
    <property type="entry name" value="Hsp_70_fam"/>
</dbReference>
<organism evidence="8 9">
    <name type="scientific">Paenarthrobacter aurescens</name>
    <name type="common">Arthrobacter aurescens</name>
    <dbReference type="NCBI Taxonomy" id="43663"/>
    <lineage>
        <taxon>Bacteria</taxon>
        <taxon>Bacillati</taxon>
        <taxon>Actinomycetota</taxon>
        <taxon>Actinomycetes</taxon>
        <taxon>Micrococcales</taxon>
        <taxon>Micrococcaceae</taxon>
        <taxon>Paenarthrobacter</taxon>
    </lineage>
</organism>
<dbReference type="GO" id="GO:0005524">
    <property type="term" value="F:ATP binding"/>
    <property type="evidence" value="ECO:0007669"/>
    <property type="project" value="UniProtKB-KW"/>
</dbReference>
<evidence type="ECO:0000256" key="7">
    <source>
        <dbReference type="SAM" id="MobiDB-lite"/>
    </source>
</evidence>
<dbReference type="PANTHER" id="PTHR19375">
    <property type="entry name" value="HEAT SHOCK PROTEIN 70KDA"/>
    <property type="match status" value="1"/>
</dbReference>
<dbReference type="Gene3D" id="3.30.420.40">
    <property type="match status" value="2"/>
</dbReference>
<dbReference type="PRINTS" id="PR00301">
    <property type="entry name" value="HEATSHOCK70"/>
</dbReference>
<dbReference type="EMBL" id="BJMD01000002">
    <property type="protein sequence ID" value="GEB17674.1"/>
    <property type="molecule type" value="Genomic_DNA"/>
</dbReference>
<feature type="compositionally biased region" description="Low complexity" evidence="7">
    <location>
        <begin position="569"/>
        <end position="586"/>
    </location>
</feature>
<feature type="compositionally biased region" description="Gly residues" evidence="7">
    <location>
        <begin position="533"/>
        <end position="568"/>
    </location>
</feature>
<keyword evidence="5" id="KW-0143">Chaperone</keyword>
<name>A0A4Y3N730_PAEAU</name>
<dbReference type="InterPro" id="IPR018181">
    <property type="entry name" value="Heat_shock_70_CS"/>
</dbReference>
<keyword evidence="2 6" id="KW-0547">Nucleotide-binding</keyword>
<dbReference type="Proteomes" id="UP000317715">
    <property type="component" value="Unassembled WGS sequence"/>
</dbReference>
<comment type="similarity">
    <text evidence="1 6">Belongs to the heat shock protein 70 family.</text>
</comment>
<evidence type="ECO:0000256" key="1">
    <source>
        <dbReference type="ARBA" id="ARBA00007381"/>
    </source>
</evidence>
<dbReference type="GeneID" id="97302106"/>
<dbReference type="AlphaFoldDB" id="A0A4Y3N730"/>
<reference evidence="8 9" key="1">
    <citation type="submission" date="2019-06" db="EMBL/GenBank/DDBJ databases">
        <title>Whole genome shotgun sequence of Paenarthrobacter aurescens NBRC 12136.</title>
        <authorList>
            <person name="Hosoyama A."/>
            <person name="Uohara A."/>
            <person name="Ohji S."/>
            <person name="Ichikawa N."/>
        </authorList>
    </citation>
    <scope>NUCLEOTIDE SEQUENCE [LARGE SCALE GENOMIC DNA]</scope>
    <source>
        <strain evidence="8 9">NBRC 12136</strain>
    </source>
</reference>
<dbReference type="OrthoDB" id="9766019at2"/>
<evidence type="ECO:0000256" key="2">
    <source>
        <dbReference type="ARBA" id="ARBA00022741"/>
    </source>
</evidence>
<dbReference type="Pfam" id="PF00012">
    <property type="entry name" value="HSP70"/>
    <property type="match status" value="1"/>
</dbReference>
<evidence type="ECO:0000256" key="4">
    <source>
        <dbReference type="ARBA" id="ARBA00023016"/>
    </source>
</evidence>
<feature type="compositionally biased region" description="Pro residues" evidence="7">
    <location>
        <begin position="627"/>
        <end position="675"/>
    </location>
</feature>
<dbReference type="SUPFAM" id="SSF53067">
    <property type="entry name" value="Actin-like ATPase domain"/>
    <property type="match status" value="2"/>
</dbReference>
<sequence>MSYVLAIDVGTSFTAAALIKPHQGSTPSPEILPLGLHGSAVPSVLFYADDGRVLVGEAAERRGLDHPQRMVREFKRRIGDSVPLAVGESWLAPEDVYAAMAQWVVDKAQEREGAAPSSIIMTHPAAWGQHRTSLVLAALTAAGLKDISLISEPEAAALHYASQTRVEDGSIIAVYDLGGGTFDTAVLRKAGAGKFELLGRPDGIETLGGADFDAAVLRHVMAHLGDGPSLDPTSGETLAALSRLRRECREAKEALSLDSEASVAVSLPGTQLSVRLVRSEFEAMIEAPVRDTVDALERSLRSINLEAQDLSAVLLIGGSSRIPLVAELISVELDRPIAVDADPKSSICLGAAVAGLRSQGVDAVVAAAGAVDATAGPSASVLAASVVAGAAETSAAAALGRPHVPGRAPALRHPKSGPSAPGGHAPRSRVRMAAAAAAAATVLTIATATAAQSPDGSGLLATMFGNQAADVMRDGGTQAAGAQADGKPGNSAGGAAGSTPVLGGPAAGLQASARTGVTRAGSTGKAPAKQNGNAGGTNSGSGGAGTGSGNTAGSGSGSGAAAGTGVGAAGTTTPGTQNPGTQTPGAQAPGTQAPGTQAPGTQAPGSGTSTPTTPAPDPTGGAASGPTPDPNTQPTTPPPTAEPTTPPVSEPTTPPTTPTDPVTPPPPPPPSPEPAPTVVQDPPAPSPEPSVAPENTAPAVPDPAPIPSETSPTADPALISAV</sequence>
<feature type="region of interest" description="Disordered" evidence="7">
    <location>
        <begin position="476"/>
        <end position="722"/>
    </location>
</feature>
<dbReference type="PROSITE" id="PS01036">
    <property type="entry name" value="HSP70_3"/>
    <property type="match status" value="1"/>
</dbReference>
<dbReference type="InterPro" id="IPR043129">
    <property type="entry name" value="ATPase_NBD"/>
</dbReference>
<feature type="compositionally biased region" description="Low complexity" evidence="7">
    <location>
        <begin position="476"/>
        <end position="486"/>
    </location>
</feature>
<evidence type="ECO:0000256" key="5">
    <source>
        <dbReference type="ARBA" id="ARBA00023186"/>
    </source>
</evidence>
<dbReference type="GO" id="GO:0140662">
    <property type="term" value="F:ATP-dependent protein folding chaperone"/>
    <property type="evidence" value="ECO:0007669"/>
    <property type="project" value="InterPro"/>
</dbReference>
<evidence type="ECO:0000256" key="6">
    <source>
        <dbReference type="RuleBase" id="RU003322"/>
    </source>
</evidence>
<evidence type="ECO:0000313" key="9">
    <source>
        <dbReference type="Proteomes" id="UP000317715"/>
    </source>
</evidence>
<dbReference type="Gene3D" id="3.90.640.10">
    <property type="entry name" value="Actin, Chain A, domain 4"/>
    <property type="match status" value="1"/>
</dbReference>
<gene>
    <name evidence="8" type="ORF">AAU01_04290</name>
</gene>
<accession>A0A4Y3N730</accession>
<dbReference type="RefSeq" id="WP_141281228.1">
    <property type="nucleotide sequence ID" value="NZ_BAAAWK010000001.1"/>
</dbReference>
<protein>
    <submittedName>
        <fullName evidence="8">Uncharacterized protein</fullName>
    </submittedName>
</protein>
<proteinExistence type="inferred from homology"/>
<evidence type="ECO:0000313" key="8">
    <source>
        <dbReference type="EMBL" id="GEB17674.1"/>
    </source>
</evidence>
<feature type="region of interest" description="Disordered" evidence="7">
    <location>
        <begin position="398"/>
        <end position="429"/>
    </location>
</feature>
<keyword evidence="9" id="KW-1185">Reference proteome</keyword>
<feature type="compositionally biased region" description="Low complexity" evidence="7">
    <location>
        <begin position="599"/>
        <end position="626"/>
    </location>
</feature>
<comment type="caution">
    <text evidence="8">The sequence shown here is derived from an EMBL/GenBank/DDBJ whole genome shotgun (WGS) entry which is preliminary data.</text>
</comment>
<keyword evidence="3 6" id="KW-0067">ATP-binding</keyword>